<feature type="transmembrane region" description="Helical" evidence="1">
    <location>
        <begin position="113"/>
        <end position="134"/>
    </location>
</feature>
<evidence type="ECO:0000313" key="3">
    <source>
        <dbReference type="Proteomes" id="UP000019277"/>
    </source>
</evidence>
<sequence length="165" mass="17417">MSQVTSAHGNAGGDRDGSGLPPVPSIPLADDLALAAASDHSIGALVKDATTHLSTLVRAEVELAKSEVTGEIKKGLRGSIFFIIALVVLLYSSFFLFFALAELLADVGLVRSAAFGIVFAAMLLFAGLFGFLGYRKVKAIRAPKRTIDTMRDNAAVLSRRGEHSD</sequence>
<keyword evidence="1" id="KW-0812">Transmembrane</keyword>
<evidence type="ECO:0008006" key="4">
    <source>
        <dbReference type="Google" id="ProtNLM"/>
    </source>
</evidence>
<organism evidence="2 3">
    <name type="scientific">Actinokineospora spheciospongiae</name>
    <dbReference type="NCBI Taxonomy" id="909613"/>
    <lineage>
        <taxon>Bacteria</taxon>
        <taxon>Bacillati</taxon>
        <taxon>Actinomycetota</taxon>
        <taxon>Actinomycetes</taxon>
        <taxon>Pseudonocardiales</taxon>
        <taxon>Pseudonocardiaceae</taxon>
        <taxon>Actinokineospora</taxon>
    </lineage>
</organism>
<proteinExistence type="predicted"/>
<dbReference type="eggNOG" id="ENOG50332VJ">
    <property type="taxonomic scope" value="Bacteria"/>
</dbReference>
<dbReference type="RefSeq" id="WP_035287242.1">
    <property type="nucleotide sequence ID" value="NZ_AYXG01000203.1"/>
</dbReference>
<accession>W7IRX2</accession>
<evidence type="ECO:0000313" key="2">
    <source>
        <dbReference type="EMBL" id="EWC59477.1"/>
    </source>
</evidence>
<dbReference type="InterPro" id="IPR009937">
    <property type="entry name" value="Phage_holin_3_6"/>
</dbReference>
<keyword evidence="1" id="KW-0472">Membrane</keyword>
<gene>
    <name evidence="2" type="ORF">UO65_5205</name>
</gene>
<dbReference type="OrthoDB" id="3828498at2"/>
<feature type="transmembrane region" description="Helical" evidence="1">
    <location>
        <begin position="80"/>
        <end position="101"/>
    </location>
</feature>
<name>W7IRX2_9PSEU</name>
<keyword evidence="1" id="KW-1133">Transmembrane helix</keyword>
<dbReference type="AlphaFoldDB" id="W7IRX2"/>
<keyword evidence="3" id="KW-1185">Reference proteome</keyword>
<protein>
    <recommendedName>
        <fullName evidence="4">Integral membrane protein</fullName>
    </recommendedName>
</protein>
<dbReference type="Proteomes" id="UP000019277">
    <property type="component" value="Unassembled WGS sequence"/>
</dbReference>
<reference evidence="2 3" key="1">
    <citation type="journal article" date="2014" name="Genome Announc.">
        <title>Draft Genome Sequence of the Antitrypanosomally Active Sponge-Associated Bacterium Actinokineospora sp. Strain EG49.</title>
        <authorList>
            <person name="Harjes J."/>
            <person name="Ryu T."/>
            <person name="Abdelmohsen U.R."/>
            <person name="Moitinho-Silva L."/>
            <person name="Horn H."/>
            <person name="Ravasi T."/>
            <person name="Hentschel U."/>
        </authorList>
    </citation>
    <scope>NUCLEOTIDE SEQUENCE [LARGE SCALE GENOMIC DNA]</scope>
    <source>
        <strain evidence="2 3">EG49</strain>
    </source>
</reference>
<dbReference type="STRING" id="909613.UO65_5205"/>
<comment type="caution">
    <text evidence="2">The sequence shown here is derived from an EMBL/GenBank/DDBJ whole genome shotgun (WGS) entry which is preliminary data.</text>
</comment>
<dbReference type="Pfam" id="PF07332">
    <property type="entry name" value="Phage_holin_3_6"/>
    <property type="match status" value="1"/>
</dbReference>
<dbReference type="PATRIC" id="fig|909613.9.peg.5202"/>
<accession>A0A8E2X572</accession>
<evidence type="ECO:0000256" key="1">
    <source>
        <dbReference type="SAM" id="Phobius"/>
    </source>
</evidence>
<dbReference type="EMBL" id="AYXG01000203">
    <property type="protein sequence ID" value="EWC59477.1"/>
    <property type="molecule type" value="Genomic_DNA"/>
</dbReference>